<evidence type="ECO:0000256" key="4">
    <source>
        <dbReference type="RuleBase" id="RU003836"/>
    </source>
</evidence>
<dbReference type="Proteomes" id="UP000191024">
    <property type="component" value="Chromosome H"/>
</dbReference>
<keyword evidence="2 3" id="KW-0808">Transferase</keyword>
<sequence length="293" mass="32714">MGISGINDGWFIEMSDQSFAGQARALKVKSFLHHGRSKFQEVLVFESESYGNVLVLDGIIQATERDEFAYQEMISHIPLYAHLNPSKVLVIGGGDGGVLREVVKHNSVNSVTLVEIDETVITLAKKYLPSMSSAFNHPKVDVKLQDGFMYLRAAAAAHQKFDIIITDSSDPEGPAAAFFQKEYFQLLFNALNGTGIVIAQTSENVWLNLQYIKQLMTTAREVFPVVNYCYTTVPTYTSGQLGLIVCGKKQGTNLVQPIRQPSETEQENMRYYNSQMHSASFILPTWAENCLNR</sequence>
<dbReference type="PROSITE" id="PS51006">
    <property type="entry name" value="PABS_2"/>
    <property type="match status" value="1"/>
</dbReference>
<dbReference type="FunFam" id="3.40.50.150:FF:000013">
    <property type="entry name" value="Spermidine synthase"/>
    <property type="match status" value="1"/>
</dbReference>
<evidence type="ECO:0000256" key="1">
    <source>
        <dbReference type="ARBA" id="ARBA00007867"/>
    </source>
</evidence>
<dbReference type="NCBIfam" id="NF002010">
    <property type="entry name" value="PRK00811.1"/>
    <property type="match status" value="1"/>
</dbReference>
<dbReference type="InterPro" id="IPR001045">
    <property type="entry name" value="Spermi_synthase"/>
</dbReference>
<dbReference type="PROSITE" id="PS01330">
    <property type="entry name" value="PABS_1"/>
    <property type="match status" value="1"/>
</dbReference>
<dbReference type="AlphaFoldDB" id="A0A1G4KJ82"/>
<name>A0A1G4KJ82_9SACH</name>
<protein>
    <submittedName>
        <fullName evidence="6">LAMI_0H17546g1_1</fullName>
    </submittedName>
</protein>
<dbReference type="GO" id="GO:0008295">
    <property type="term" value="P:spermidine biosynthetic process"/>
    <property type="evidence" value="ECO:0007669"/>
    <property type="project" value="TreeGrafter"/>
</dbReference>
<dbReference type="NCBIfam" id="TIGR00417">
    <property type="entry name" value="speE"/>
    <property type="match status" value="1"/>
</dbReference>
<dbReference type="GO" id="GO:0004766">
    <property type="term" value="F:spermidine synthase activity"/>
    <property type="evidence" value="ECO:0007669"/>
    <property type="project" value="TreeGrafter"/>
</dbReference>
<dbReference type="InterPro" id="IPR029063">
    <property type="entry name" value="SAM-dependent_MTases_sf"/>
</dbReference>
<dbReference type="OrthoDB" id="38125at2759"/>
<dbReference type="Pfam" id="PF17284">
    <property type="entry name" value="Spermine_synt_N"/>
    <property type="match status" value="1"/>
</dbReference>
<dbReference type="InterPro" id="IPR037163">
    <property type="entry name" value="Spermidine_synt_N_sf"/>
</dbReference>
<dbReference type="InterPro" id="IPR030374">
    <property type="entry name" value="PABS"/>
</dbReference>
<dbReference type="PANTHER" id="PTHR11558:SF11">
    <property type="entry name" value="SPERMIDINE SYNTHASE"/>
    <property type="match status" value="1"/>
</dbReference>
<feature type="active site" description="Proton acceptor" evidence="3">
    <location>
        <position position="167"/>
    </location>
</feature>
<gene>
    <name evidence="6" type="ORF">LAMI_0H17546G</name>
</gene>
<accession>A0A1G4KJ82</accession>
<dbReference type="GO" id="GO:0005829">
    <property type="term" value="C:cytosol"/>
    <property type="evidence" value="ECO:0007669"/>
    <property type="project" value="TreeGrafter"/>
</dbReference>
<dbReference type="STRING" id="1230905.A0A1G4KJ82"/>
<dbReference type="PIRSF" id="PIRSF000502">
    <property type="entry name" value="Spermidine_synth"/>
    <property type="match status" value="1"/>
</dbReference>
<dbReference type="HAMAP" id="MF_00198">
    <property type="entry name" value="Spermidine_synth"/>
    <property type="match status" value="1"/>
</dbReference>
<dbReference type="PANTHER" id="PTHR11558">
    <property type="entry name" value="SPERMIDINE/SPERMINE SYNTHASE"/>
    <property type="match status" value="1"/>
</dbReference>
<organism evidence="6 7">
    <name type="scientific">Lachancea mirantina</name>
    <dbReference type="NCBI Taxonomy" id="1230905"/>
    <lineage>
        <taxon>Eukaryota</taxon>
        <taxon>Fungi</taxon>
        <taxon>Dikarya</taxon>
        <taxon>Ascomycota</taxon>
        <taxon>Saccharomycotina</taxon>
        <taxon>Saccharomycetes</taxon>
        <taxon>Saccharomycetales</taxon>
        <taxon>Saccharomycetaceae</taxon>
        <taxon>Lachancea</taxon>
    </lineage>
</organism>
<dbReference type="Gene3D" id="3.40.50.150">
    <property type="entry name" value="Vaccinia Virus protein VP39"/>
    <property type="match status" value="1"/>
</dbReference>
<dbReference type="Pfam" id="PF01564">
    <property type="entry name" value="Spermine_synth"/>
    <property type="match status" value="1"/>
</dbReference>
<dbReference type="Gene3D" id="2.30.140.10">
    <property type="entry name" value="Spermidine synthase, tetramerisation domain"/>
    <property type="match status" value="1"/>
</dbReference>
<reference evidence="7" key="1">
    <citation type="submission" date="2016-03" db="EMBL/GenBank/DDBJ databases">
        <authorList>
            <person name="Devillers H."/>
        </authorList>
    </citation>
    <scope>NUCLEOTIDE SEQUENCE [LARGE SCALE GENOMIC DNA]</scope>
</reference>
<evidence type="ECO:0000256" key="2">
    <source>
        <dbReference type="ARBA" id="ARBA00022679"/>
    </source>
</evidence>
<keyword evidence="7" id="KW-1185">Reference proteome</keyword>
<evidence type="ECO:0000259" key="5">
    <source>
        <dbReference type="PROSITE" id="PS51006"/>
    </source>
</evidence>
<keyword evidence="3" id="KW-0620">Polyamine biosynthesis</keyword>
<evidence type="ECO:0000256" key="3">
    <source>
        <dbReference type="PROSITE-ProRule" id="PRU00354"/>
    </source>
</evidence>
<dbReference type="SUPFAM" id="SSF53335">
    <property type="entry name" value="S-adenosyl-L-methionine-dependent methyltransferases"/>
    <property type="match status" value="1"/>
</dbReference>
<comment type="similarity">
    <text evidence="1 4">Belongs to the spermidine/spermine synthase family.</text>
</comment>
<feature type="domain" description="PABS" evidence="5">
    <location>
        <begin position="8"/>
        <end position="248"/>
    </location>
</feature>
<evidence type="ECO:0000313" key="6">
    <source>
        <dbReference type="EMBL" id="SCV04614.1"/>
    </source>
</evidence>
<dbReference type="NCBIfam" id="NF037959">
    <property type="entry name" value="MFS_SpdSyn"/>
    <property type="match status" value="1"/>
</dbReference>
<proteinExistence type="inferred from homology"/>
<dbReference type="CDD" id="cd02440">
    <property type="entry name" value="AdoMet_MTases"/>
    <property type="match status" value="1"/>
</dbReference>
<dbReference type="EMBL" id="LT598468">
    <property type="protein sequence ID" value="SCV04614.1"/>
    <property type="molecule type" value="Genomic_DNA"/>
</dbReference>
<dbReference type="InterPro" id="IPR030373">
    <property type="entry name" value="PABS_CS"/>
</dbReference>
<dbReference type="InterPro" id="IPR035246">
    <property type="entry name" value="Spermidine_synt_N"/>
</dbReference>
<dbReference type="InterPro" id="IPR030668">
    <property type="entry name" value="Spermi_synthase_euk"/>
</dbReference>
<evidence type="ECO:0000313" key="7">
    <source>
        <dbReference type="Proteomes" id="UP000191024"/>
    </source>
</evidence>